<dbReference type="SUPFAM" id="SSF56300">
    <property type="entry name" value="Metallo-dependent phosphatases"/>
    <property type="match status" value="1"/>
</dbReference>
<protein>
    <recommendedName>
        <fullName evidence="1">Calcineurin-like phosphoesterase domain-containing protein</fullName>
    </recommendedName>
</protein>
<gene>
    <name evidence="2" type="ORF">S06H3_60569</name>
</gene>
<comment type="caution">
    <text evidence="2">The sequence shown here is derived from an EMBL/GenBank/DDBJ whole genome shotgun (WGS) entry which is preliminary data.</text>
</comment>
<reference evidence="2" key="1">
    <citation type="journal article" date="2014" name="Front. Microbiol.">
        <title>High frequency of phylogenetically diverse reductive dehalogenase-homologous genes in deep subseafloor sedimentary metagenomes.</title>
        <authorList>
            <person name="Kawai M."/>
            <person name="Futagami T."/>
            <person name="Toyoda A."/>
            <person name="Takaki Y."/>
            <person name="Nishi S."/>
            <person name="Hori S."/>
            <person name="Arai W."/>
            <person name="Tsubouchi T."/>
            <person name="Morono Y."/>
            <person name="Uchiyama I."/>
            <person name="Ito T."/>
            <person name="Fujiyama A."/>
            <person name="Inagaki F."/>
            <person name="Takami H."/>
        </authorList>
    </citation>
    <scope>NUCLEOTIDE SEQUENCE</scope>
    <source>
        <strain evidence="2">Expedition CK06-06</strain>
    </source>
</reference>
<sequence length="97" mass="11357">MYEYFDKKRYSDVDLILSAGDLRPEYLSFLVDMLNKRCYYVRGNHDIVYDVEPPLGCMDIDGKVVNYEGIRILGLEGSMWYGGRGVEQTDWQMGWKV</sequence>
<name>X1QSE4_9ZZZZ</name>
<evidence type="ECO:0000259" key="1">
    <source>
        <dbReference type="Pfam" id="PF00149"/>
    </source>
</evidence>
<accession>X1QSE4</accession>
<feature type="non-terminal residue" evidence="2">
    <location>
        <position position="97"/>
    </location>
</feature>
<organism evidence="2">
    <name type="scientific">marine sediment metagenome</name>
    <dbReference type="NCBI Taxonomy" id="412755"/>
    <lineage>
        <taxon>unclassified sequences</taxon>
        <taxon>metagenomes</taxon>
        <taxon>ecological metagenomes</taxon>
    </lineage>
</organism>
<dbReference type="AlphaFoldDB" id="X1QSE4"/>
<dbReference type="Pfam" id="PF00149">
    <property type="entry name" value="Metallophos"/>
    <property type="match status" value="1"/>
</dbReference>
<dbReference type="InterPro" id="IPR004843">
    <property type="entry name" value="Calcineurin-like_PHP"/>
</dbReference>
<proteinExistence type="predicted"/>
<dbReference type="Gene3D" id="3.60.21.10">
    <property type="match status" value="1"/>
</dbReference>
<feature type="domain" description="Calcineurin-like phosphoesterase" evidence="1">
    <location>
        <begin position="4"/>
        <end position="55"/>
    </location>
</feature>
<dbReference type="EMBL" id="BARV01039536">
    <property type="protein sequence ID" value="GAI57736.1"/>
    <property type="molecule type" value="Genomic_DNA"/>
</dbReference>
<dbReference type="InterPro" id="IPR029052">
    <property type="entry name" value="Metallo-depent_PP-like"/>
</dbReference>
<evidence type="ECO:0000313" key="2">
    <source>
        <dbReference type="EMBL" id="GAI57736.1"/>
    </source>
</evidence>
<dbReference type="GO" id="GO:0016787">
    <property type="term" value="F:hydrolase activity"/>
    <property type="evidence" value="ECO:0007669"/>
    <property type="project" value="InterPro"/>
</dbReference>